<feature type="region of interest" description="Disordered" evidence="1">
    <location>
        <begin position="326"/>
        <end position="357"/>
    </location>
</feature>
<accession>A0A8H4VTC3</accession>
<dbReference type="SUPFAM" id="SSF81383">
    <property type="entry name" value="F-box domain"/>
    <property type="match status" value="1"/>
</dbReference>
<reference evidence="3 4" key="1">
    <citation type="submission" date="2019-12" db="EMBL/GenBank/DDBJ databases">
        <authorList>
            <person name="Floudas D."/>
            <person name="Bentzer J."/>
            <person name="Ahren D."/>
            <person name="Johansson T."/>
            <person name="Persson P."/>
            <person name="Tunlid A."/>
        </authorList>
    </citation>
    <scope>NUCLEOTIDE SEQUENCE [LARGE SCALE GENOMIC DNA]</scope>
    <source>
        <strain evidence="3 4">CBS 102.39</strain>
    </source>
</reference>
<evidence type="ECO:0000256" key="1">
    <source>
        <dbReference type="SAM" id="MobiDB-lite"/>
    </source>
</evidence>
<evidence type="ECO:0000313" key="3">
    <source>
        <dbReference type="EMBL" id="KAF4621417.1"/>
    </source>
</evidence>
<sequence length="709" mass="79044">MPPFLFHDLPLDILYPILAQLTERKDWHSCSLVNKVFARVATPFLYRTLDARKSWVHHPSTTLLRRPDLALYVRHVTETGAIHRGMQARNPNITTDTLAALSLCTNLRSMTWIDDSSSSEAILLAFLDVLRALPVRELTIRTHSDLSETVWTQLVSLTGLRKVSIWCMEGPPRALQGGQWSGPLGSTLTHLELGVSAFLYPCSELLAQLPLLRDLRLKGAPAASIPTILTYLPNLQSLDTEYLLSGSGFHQSKPSRTHQDDTAGPLGGGHQNPINTSNGVVLRHNHIRGAEEDNSIGSRSVGSATLPPTSLTIPQYNWYTHTNAHQQQPVQHLQGHHHHQHPHPNPHHHQQLPHQDDGEEVVVYEPVQHPPPALKHLTVRTRTLNGMGGTGPQKLWDWVQQLVPRPGLETFILHAFVYSTLPHSSSSSGNAAIPRKFILDMALAHGRTLKHFTVGDMFVSLEDVRFLGEMFPKLETLVCSTASPDVASIMRAISGAKNLQSLKLQVEWIPQKAAKRKWEEAGDGVYDADRTHFMGSRDEHIRQQVQYYNHDQDLRPLKQQRLSESLSPSPSPLLSPSSWISPYHYNACFSPQKAPLRLLPLPSSASSSASASPYSSPTTTPSLTIPPVRGSRCVESRFTLQDATSMMLRSEDSKLRSISIGHMQYTGKWMLQNPQEQSYENASDPNGTLAETKLKFVVTAKVAEDKWRT</sequence>
<feature type="region of interest" description="Disordered" evidence="1">
    <location>
        <begin position="607"/>
        <end position="628"/>
    </location>
</feature>
<gene>
    <name evidence="3" type="ORF">D9613_001027</name>
</gene>
<dbReference type="SUPFAM" id="SSF52047">
    <property type="entry name" value="RNI-like"/>
    <property type="match status" value="1"/>
</dbReference>
<proteinExistence type="predicted"/>
<feature type="region of interest" description="Disordered" evidence="1">
    <location>
        <begin position="249"/>
        <end position="277"/>
    </location>
</feature>
<evidence type="ECO:0000259" key="2">
    <source>
        <dbReference type="Pfam" id="PF12937"/>
    </source>
</evidence>
<feature type="domain" description="F-box" evidence="2">
    <location>
        <begin position="7"/>
        <end position="50"/>
    </location>
</feature>
<keyword evidence="4" id="KW-1185">Reference proteome</keyword>
<organism evidence="3 4">
    <name type="scientific">Agrocybe pediades</name>
    <dbReference type="NCBI Taxonomy" id="84607"/>
    <lineage>
        <taxon>Eukaryota</taxon>
        <taxon>Fungi</taxon>
        <taxon>Dikarya</taxon>
        <taxon>Basidiomycota</taxon>
        <taxon>Agaricomycotina</taxon>
        <taxon>Agaricomycetes</taxon>
        <taxon>Agaricomycetidae</taxon>
        <taxon>Agaricales</taxon>
        <taxon>Agaricineae</taxon>
        <taxon>Strophariaceae</taxon>
        <taxon>Agrocybe</taxon>
    </lineage>
</organism>
<name>A0A8H4VTC3_9AGAR</name>
<dbReference type="Pfam" id="PF12937">
    <property type="entry name" value="F-box-like"/>
    <property type="match status" value="1"/>
</dbReference>
<dbReference type="Gene3D" id="3.80.10.10">
    <property type="entry name" value="Ribonuclease Inhibitor"/>
    <property type="match status" value="1"/>
</dbReference>
<dbReference type="AlphaFoldDB" id="A0A8H4VTC3"/>
<dbReference type="InterPro" id="IPR032675">
    <property type="entry name" value="LRR_dom_sf"/>
</dbReference>
<comment type="caution">
    <text evidence="3">The sequence shown here is derived from an EMBL/GenBank/DDBJ whole genome shotgun (WGS) entry which is preliminary data.</text>
</comment>
<dbReference type="EMBL" id="JAACJL010000015">
    <property type="protein sequence ID" value="KAF4621417.1"/>
    <property type="molecule type" value="Genomic_DNA"/>
</dbReference>
<evidence type="ECO:0000313" key="4">
    <source>
        <dbReference type="Proteomes" id="UP000521872"/>
    </source>
</evidence>
<dbReference type="Proteomes" id="UP000521872">
    <property type="component" value="Unassembled WGS sequence"/>
</dbReference>
<dbReference type="InterPro" id="IPR001810">
    <property type="entry name" value="F-box_dom"/>
</dbReference>
<dbReference type="InterPro" id="IPR036047">
    <property type="entry name" value="F-box-like_dom_sf"/>
</dbReference>
<protein>
    <recommendedName>
        <fullName evidence="2">F-box domain-containing protein</fullName>
    </recommendedName>
</protein>
<feature type="compositionally biased region" description="Low complexity" evidence="1">
    <location>
        <begin position="607"/>
        <end position="627"/>
    </location>
</feature>
<feature type="compositionally biased region" description="Basic residues" evidence="1">
    <location>
        <begin position="334"/>
        <end position="351"/>
    </location>
</feature>